<proteinExistence type="predicted"/>
<dbReference type="Proteomes" id="UP000178911">
    <property type="component" value="Unassembled WGS sequence"/>
</dbReference>
<feature type="compositionally biased region" description="Polar residues" evidence="1">
    <location>
        <begin position="1"/>
        <end position="11"/>
    </location>
</feature>
<accession>A0A1F8GEH7</accession>
<keyword evidence="2" id="KW-0812">Transmembrane</keyword>
<feature type="region of interest" description="Disordered" evidence="1">
    <location>
        <begin position="1"/>
        <end position="31"/>
    </location>
</feature>
<organism evidence="3 4">
    <name type="scientific">Candidatus Yanofskybacteria bacterium RIFCSPLOWO2_01_FULL_43_22</name>
    <dbReference type="NCBI Taxonomy" id="1802695"/>
    <lineage>
        <taxon>Bacteria</taxon>
        <taxon>Candidatus Yanofskyibacteriota</taxon>
    </lineage>
</organism>
<dbReference type="AlphaFoldDB" id="A0A1F8GEH7"/>
<keyword evidence="2" id="KW-1133">Transmembrane helix</keyword>
<evidence type="ECO:0000313" key="4">
    <source>
        <dbReference type="Proteomes" id="UP000178911"/>
    </source>
</evidence>
<evidence type="ECO:0000256" key="1">
    <source>
        <dbReference type="SAM" id="MobiDB-lite"/>
    </source>
</evidence>
<dbReference type="EMBL" id="MGKJ01000015">
    <property type="protein sequence ID" value="OGN23787.1"/>
    <property type="molecule type" value="Genomic_DNA"/>
</dbReference>
<evidence type="ECO:0000313" key="3">
    <source>
        <dbReference type="EMBL" id="OGN23787.1"/>
    </source>
</evidence>
<comment type="caution">
    <text evidence="3">The sequence shown here is derived from an EMBL/GenBank/DDBJ whole genome shotgun (WGS) entry which is preliminary data.</text>
</comment>
<keyword evidence="2" id="KW-0472">Membrane</keyword>
<gene>
    <name evidence="3" type="ORF">A3A13_01945</name>
</gene>
<name>A0A1F8GEH7_9BACT</name>
<sequence>MANINEQNQPAVPNINPEAPQVPPTVSDGESPHKSFNPRLVVIGLVVVIVGYIVFSYSLALWPFGDLLKPLPSVSPIVKLDDCDSIDLTVFRSVDKFDENRPPIGMVSDYRFVTLRDGRFERIYSDLREEGSYSCKNNTITGVVDIGLNKNRSISSQYYPDRKILIWDGLEYAEYGKIESRLNVISQVPTDWKTYTNTEYGFEFKYPGDWEVKTGTKDDPTGLADLTISLQSPATIKGINDGTVDPGYSRDLLVSYFKDGTTWGGMGSDRGPKIGPLIISGAKATEVLFGGAGQNYAVEIGTVGPFWVLSFETAYDKSKLTSEQIQILSTFKLINYADTYTWKTYRNEEYGFEFKYPNQLIIKNGQLYGSTIFDMDFMNPNESYAGFSISIFDRTLDPQRLIAGGDVITEKEAKKIILDGITAYRFGAGDGPCGGEVVDVGMKDKYLHFNFSACFNVLPLDLNIIDQILSTFRFTR</sequence>
<reference evidence="3 4" key="1">
    <citation type="journal article" date="2016" name="Nat. Commun.">
        <title>Thousands of microbial genomes shed light on interconnected biogeochemical processes in an aquifer system.</title>
        <authorList>
            <person name="Anantharaman K."/>
            <person name="Brown C.T."/>
            <person name="Hug L.A."/>
            <person name="Sharon I."/>
            <person name="Castelle C.J."/>
            <person name="Probst A.J."/>
            <person name="Thomas B.C."/>
            <person name="Singh A."/>
            <person name="Wilkins M.J."/>
            <person name="Karaoz U."/>
            <person name="Brodie E.L."/>
            <person name="Williams K.H."/>
            <person name="Hubbard S.S."/>
            <person name="Banfield J.F."/>
        </authorList>
    </citation>
    <scope>NUCLEOTIDE SEQUENCE [LARGE SCALE GENOMIC DNA]</scope>
</reference>
<evidence type="ECO:0000256" key="2">
    <source>
        <dbReference type="SAM" id="Phobius"/>
    </source>
</evidence>
<protein>
    <submittedName>
        <fullName evidence="3">Uncharacterized protein</fullName>
    </submittedName>
</protein>
<feature type="transmembrane region" description="Helical" evidence="2">
    <location>
        <begin position="40"/>
        <end position="64"/>
    </location>
</feature>